<comment type="catalytic activity">
    <reaction evidence="11">
        <text>(6S)-5-methyl-5,6,7,8-tetrahydrofolate + NAD(+) = (6R)-5,10-methylene-5,6,7,8-tetrahydrofolate + NADH + H(+)</text>
        <dbReference type="Rhea" id="RHEA:19821"/>
        <dbReference type="ChEBI" id="CHEBI:15378"/>
        <dbReference type="ChEBI" id="CHEBI:15636"/>
        <dbReference type="ChEBI" id="CHEBI:18608"/>
        <dbReference type="ChEBI" id="CHEBI:57540"/>
        <dbReference type="ChEBI" id="CHEBI:57945"/>
        <dbReference type="EC" id="1.5.1.54"/>
    </reaction>
    <physiologicalReaction direction="right-to-left" evidence="11">
        <dbReference type="Rhea" id="RHEA:19823"/>
    </physiologicalReaction>
</comment>
<dbReference type="GO" id="GO:0009086">
    <property type="term" value="P:methionine biosynthetic process"/>
    <property type="evidence" value="ECO:0007669"/>
    <property type="project" value="UniProtKB-KW"/>
</dbReference>
<evidence type="ECO:0000256" key="9">
    <source>
        <dbReference type="ARBA" id="ARBA00023167"/>
    </source>
</evidence>
<comment type="caution">
    <text evidence="13">The sequence shown here is derived from an EMBL/GenBank/DDBJ whole genome shotgun (WGS) entry which is preliminary data.</text>
</comment>
<evidence type="ECO:0000313" key="14">
    <source>
        <dbReference type="Proteomes" id="UP000295097"/>
    </source>
</evidence>
<keyword evidence="8" id="KW-0520">NAD</keyword>
<dbReference type="UniPathway" id="UPA00193"/>
<keyword evidence="7 12" id="KW-0560">Oxidoreductase</keyword>
<evidence type="ECO:0000256" key="12">
    <source>
        <dbReference type="RuleBase" id="RU003862"/>
    </source>
</evidence>
<keyword evidence="6 12" id="KW-0274">FAD</keyword>
<evidence type="ECO:0000313" key="13">
    <source>
        <dbReference type="EMBL" id="TCT37124.1"/>
    </source>
</evidence>
<dbReference type="NCBIfam" id="TIGR00676">
    <property type="entry name" value="fadh2"/>
    <property type="match status" value="1"/>
</dbReference>
<proteinExistence type="inferred from homology"/>
<dbReference type="GO" id="GO:0035999">
    <property type="term" value="P:tetrahydrofolate interconversion"/>
    <property type="evidence" value="ECO:0007669"/>
    <property type="project" value="UniProtKB-UniPathway"/>
</dbReference>
<dbReference type="GO" id="GO:0106312">
    <property type="term" value="F:methylenetetrahydrofolate reductase (NADH) activity"/>
    <property type="evidence" value="ECO:0007669"/>
    <property type="project" value="UniProtKB-EC"/>
</dbReference>
<dbReference type="Proteomes" id="UP000295097">
    <property type="component" value="Unassembled WGS sequence"/>
</dbReference>
<gene>
    <name evidence="13" type="ORF">EDC90_102015</name>
</gene>
<dbReference type="SUPFAM" id="SSF51730">
    <property type="entry name" value="FAD-linked oxidoreductase"/>
    <property type="match status" value="1"/>
</dbReference>
<dbReference type="InterPro" id="IPR029041">
    <property type="entry name" value="FAD-linked_oxidoreductase-like"/>
</dbReference>
<reference evidence="13 14" key="1">
    <citation type="submission" date="2019-03" db="EMBL/GenBank/DDBJ databases">
        <title>Freshwater and sediment microbial communities from various areas in North America, analyzing microbe dynamics in response to fracking.</title>
        <authorList>
            <person name="Lamendella R."/>
        </authorList>
    </citation>
    <scope>NUCLEOTIDE SEQUENCE [LARGE SCALE GENOMIC DNA]</scope>
    <source>
        <strain evidence="13 14">175.2</strain>
    </source>
</reference>
<keyword evidence="5 12" id="KW-0285">Flavoprotein</keyword>
<organism evidence="13 14">
    <name type="scientific">Martelella mediterranea</name>
    <dbReference type="NCBI Taxonomy" id="293089"/>
    <lineage>
        <taxon>Bacteria</taxon>
        <taxon>Pseudomonadati</taxon>
        <taxon>Pseudomonadota</taxon>
        <taxon>Alphaproteobacteria</taxon>
        <taxon>Hyphomicrobiales</taxon>
        <taxon>Aurantimonadaceae</taxon>
        <taxon>Martelella</taxon>
    </lineage>
</organism>
<dbReference type="InterPro" id="IPR004620">
    <property type="entry name" value="MTHF_reductase_bac"/>
</dbReference>
<evidence type="ECO:0000256" key="2">
    <source>
        <dbReference type="ARBA" id="ARBA00004777"/>
    </source>
</evidence>
<evidence type="ECO:0000256" key="10">
    <source>
        <dbReference type="ARBA" id="ARBA00034478"/>
    </source>
</evidence>
<protein>
    <recommendedName>
        <fullName evidence="12">Methylenetetrahydrofolate reductase</fullName>
        <ecNumber evidence="12">1.5.1.54</ecNumber>
    </recommendedName>
</protein>
<dbReference type="Gene3D" id="3.20.20.220">
    <property type="match status" value="1"/>
</dbReference>
<name>A0A4V2V440_9HYPH</name>
<keyword evidence="9" id="KW-0486">Methionine biosynthesis</keyword>
<dbReference type="EMBL" id="SMAR01000020">
    <property type="protein sequence ID" value="TCT37124.1"/>
    <property type="molecule type" value="Genomic_DNA"/>
</dbReference>
<comment type="pathway">
    <text evidence="10">Amino-acid biosynthesis; L-methionine biosynthesis via de novo pathway.</text>
</comment>
<comment type="similarity">
    <text evidence="3 12">Belongs to the methylenetetrahydrofolate reductase family.</text>
</comment>
<evidence type="ECO:0000256" key="8">
    <source>
        <dbReference type="ARBA" id="ARBA00023027"/>
    </source>
</evidence>
<dbReference type="GO" id="GO:0071949">
    <property type="term" value="F:FAD binding"/>
    <property type="evidence" value="ECO:0007669"/>
    <property type="project" value="TreeGrafter"/>
</dbReference>
<dbReference type="PANTHER" id="PTHR45754:SF3">
    <property type="entry name" value="METHYLENETETRAHYDROFOLATE REDUCTASE (NADPH)"/>
    <property type="match status" value="1"/>
</dbReference>
<dbReference type="RefSeq" id="WP_132312277.1">
    <property type="nucleotide sequence ID" value="NZ_SMAR01000020.1"/>
</dbReference>
<dbReference type="Pfam" id="PF02219">
    <property type="entry name" value="MTHFR"/>
    <property type="match status" value="1"/>
</dbReference>
<keyword evidence="14" id="KW-1185">Reference proteome</keyword>
<evidence type="ECO:0000256" key="7">
    <source>
        <dbReference type="ARBA" id="ARBA00023002"/>
    </source>
</evidence>
<dbReference type="AlphaFoldDB" id="A0A4V2V440"/>
<comment type="pathway">
    <text evidence="2 12">One-carbon metabolism; tetrahydrofolate interconversion.</text>
</comment>
<sequence length="309" mass="33715">MTETPVFRGENRAFTFSFEFFPPKNADAEASLWHSIQALSVYEPEFVSVTYGAGASSRAPTFAVVQRLLKETRLPTASHMTVVKSTREETNETIHQFRDAGVKRFVALRGDPPGGVGSAYSPFPGGYENAADLVRGLKTIGDFDISVSAYPEKHPESADRAADIAMLKAKADNGADRALTQFFFDNDVFEDYLNAVRRSGVSIPVLPGIMPIQNLRQLKNFAAMCGANIPAFVEKRFEGLDDDAEGRFEVAADLAAEQIQGLLDRGINDLHFYTMNRSKLMIAVLERLGVQAPRPAAGASSATGVMQRA</sequence>
<dbReference type="GO" id="GO:0005829">
    <property type="term" value="C:cytosol"/>
    <property type="evidence" value="ECO:0007669"/>
    <property type="project" value="InterPro"/>
</dbReference>
<accession>A0A4V2V440</accession>
<dbReference type="EC" id="1.5.1.54" evidence="12"/>
<evidence type="ECO:0000256" key="11">
    <source>
        <dbReference type="ARBA" id="ARBA00048628"/>
    </source>
</evidence>
<dbReference type="PANTHER" id="PTHR45754">
    <property type="entry name" value="METHYLENETETRAHYDROFOLATE REDUCTASE"/>
    <property type="match status" value="1"/>
</dbReference>
<evidence type="ECO:0000256" key="6">
    <source>
        <dbReference type="ARBA" id="ARBA00022827"/>
    </source>
</evidence>
<keyword evidence="4" id="KW-0028">Amino-acid biosynthesis</keyword>
<evidence type="ECO:0000256" key="5">
    <source>
        <dbReference type="ARBA" id="ARBA00022630"/>
    </source>
</evidence>
<evidence type="ECO:0000256" key="1">
    <source>
        <dbReference type="ARBA" id="ARBA00001974"/>
    </source>
</evidence>
<evidence type="ECO:0000256" key="3">
    <source>
        <dbReference type="ARBA" id="ARBA00006743"/>
    </source>
</evidence>
<dbReference type="OrthoDB" id="9812555at2"/>
<dbReference type="CDD" id="cd00537">
    <property type="entry name" value="MTHFR"/>
    <property type="match status" value="1"/>
</dbReference>
<dbReference type="InterPro" id="IPR003171">
    <property type="entry name" value="Mehydrof_redctse-like"/>
</dbReference>
<evidence type="ECO:0000256" key="4">
    <source>
        <dbReference type="ARBA" id="ARBA00022605"/>
    </source>
</evidence>
<comment type="cofactor">
    <cofactor evidence="1 12">
        <name>FAD</name>
        <dbReference type="ChEBI" id="CHEBI:57692"/>
    </cofactor>
</comment>